<feature type="transmembrane region" description="Helical" evidence="2">
    <location>
        <begin position="68"/>
        <end position="89"/>
    </location>
</feature>
<feature type="transmembrane region" description="Helical" evidence="2">
    <location>
        <begin position="95"/>
        <end position="115"/>
    </location>
</feature>
<dbReference type="OrthoDB" id="5295396at2"/>
<evidence type="ECO:0000313" key="4">
    <source>
        <dbReference type="EMBL" id="KND59053.1"/>
    </source>
</evidence>
<keyword evidence="2" id="KW-0472">Membrane</keyword>
<dbReference type="Pfam" id="PF00892">
    <property type="entry name" value="EamA"/>
    <property type="match status" value="2"/>
</dbReference>
<dbReference type="PATRIC" id="fig|242163.4.peg.1849"/>
<dbReference type="InterPro" id="IPR037185">
    <property type="entry name" value="EmrE-like"/>
</dbReference>
<feature type="domain" description="EamA" evidence="3">
    <location>
        <begin position="11"/>
        <end position="138"/>
    </location>
</feature>
<feature type="transmembrane region" description="Helical" evidence="2">
    <location>
        <begin position="215"/>
        <end position="236"/>
    </location>
</feature>
<organism evidence="4 5">
    <name type="scientific">Candidatus Burkholderia verschuerenii</name>
    <dbReference type="NCBI Taxonomy" id="242163"/>
    <lineage>
        <taxon>Bacteria</taxon>
        <taxon>Pseudomonadati</taxon>
        <taxon>Pseudomonadota</taxon>
        <taxon>Betaproteobacteria</taxon>
        <taxon>Burkholderiales</taxon>
        <taxon>Burkholderiaceae</taxon>
        <taxon>Burkholderia</taxon>
    </lineage>
</organism>
<keyword evidence="2" id="KW-1133">Transmembrane helix</keyword>
<feature type="transmembrane region" description="Helical" evidence="2">
    <location>
        <begin position="273"/>
        <end position="292"/>
    </location>
</feature>
<feature type="compositionally biased region" description="Basic residues" evidence="1">
    <location>
        <begin position="324"/>
        <end position="333"/>
    </location>
</feature>
<sequence>MNRRFDNTWPTLAIMVGASVWGLVWYPLRMLAAMGLTGTVASATTSGAACLFMLAWRRRSIRTVSWHWLLVALGLAAGVTSIGFTWGAIHGQVMRVLLLFYLTPAWTALFSHFILRDRLTAADAALSLLSLAGAVTMLWSPELGLPLPADLAEWAGLMGGMGFAMSNVLVVKITRTLPAMKPEMRTAVIFGGSALVASVVSLFEPMPTPPAASQLGMVAFIVIGLGVVLATNNMIVQMGLARVPANRASIIMLFELVVTALSAWLFAGEVPGAREWAGGACIVLACLLSAWVHRRMTVPAPDPAASNDLPDDASNDVAANVSASKKKSRRAMV</sequence>
<reference evidence="5" key="1">
    <citation type="submission" date="2015-06" db="EMBL/GenBank/DDBJ databases">
        <title>Comparative genomics of Burkholderia leaf nodule symbionts.</title>
        <authorList>
            <person name="Carlier A."/>
            <person name="Eberl L."/>
            <person name="Pinto-Carbo M."/>
        </authorList>
    </citation>
    <scope>NUCLEOTIDE SEQUENCE [LARGE SCALE GENOMIC DNA]</scope>
    <source>
        <strain evidence="5">UZHbot4</strain>
    </source>
</reference>
<accession>A0A0L0M9L3</accession>
<feature type="transmembrane region" description="Helical" evidence="2">
    <location>
        <begin position="151"/>
        <end position="174"/>
    </location>
</feature>
<evidence type="ECO:0000259" key="3">
    <source>
        <dbReference type="Pfam" id="PF00892"/>
    </source>
</evidence>
<dbReference type="RefSeq" id="WP_050455102.1">
    <property type="nucleotide sequence ID" value="NZ_LFJJ01000164.1"/>
</dbReference>
<evidence type="ECO:0000313" key="5">
    <source>
        <dbReference type="Proteomes" id="UP000036959"/>
    </source>
</evidence>
<feature type="transmembrane region" description="Helical" evidence="2">
    <location>
        <begin position="248"/>
        <end position="267"/>
    </location>
</feature>
<dbReference type="AlphaFoldDB" id="A0A0L0M9L3"/>
<proteinExistence type="predicted"/>
<dbReference type="Proteomes" id="UP000036959">
    <property type="component" value="Unassembled WGS sequence"/>
</dbReference>
<evidence type="ECO:0000256" key="1">
    <source>
        <dbReference type="SAM" id="MobiDB-lite"/>
    </source>
</evidence>
<keyword evidence="5" id="KW-1185">Reference proteome</keyword>
<feature type="transmembrane region" description="Helical" evidence="2">
    <location>
        <begin position="186"/>
        <end position="203"/>
    </location>
</feature>
<dbReference type="PANTHER" id="PTHR22911:SF137">
    <property type="entry name" value="SOLUTE CARRIER FAMILY 35 MEMBER G2-RELATED"/>
    <property type="match status" value="1"/>
</dbReference>
<comment type="caution">
    <text evidence="4">The sequence shown here is derived from an EMBL/GenBank/DDBJ whole genome shotgun (WGS) entry which is preliminary data.</text>
</comment>
<evidence type="ECO:0000256" key="2">
    <source>
        <dbReference type="SAM" id="Phobius"/>
    </source>
</evidence>
<dbReference type="SUPFAM" id="SSF103481">
    <property type="entry name" value="Multidrug resistance efflux transporter EmrE"/>
    <property type="match status" value="2"/>
</dbReference>
<dbReference type="InterPro" id="IPR000620">
    <property type="entry name" value="EamA_dom"/>
</dbReference>
<feature type="transmembrane region" description="Helical" evidence="2">
    <location>
        <begin position="34"/>
        <end position="56"/>
    </location>
</feature>
<keyword evidence="2 4" id="KW-0812">Transmembrane</keyword>
<dbReference type="PANTHER" id="PTHR22911">
    <property type="entry name" value="ACYL-MALONYL CONDENSING ENZYME-RELATED"/>
    <property type="match status" value="1"/>
</dbReference>
<feature type="transmembrane region" description="Helical" evidence="2">
    <location>
        <begin position="122"/>
        <end position="139"/>
    </location>
</feature>
<dbReference type="GO" id="GO:0016020">
    <property type="term" value="C:membrane"/>
    <property type="evidence" value="ECO:0007669"/>
    <property type="project" value="InterPro"/>
</dbReference>
<feature type="region of interest" description="Disordered" evidence="1">
    <location>
        <begin position="303"/>
        <end position="333"/>
    </location>
</feature>
<feature type="domain" description="EamA" evidence="3">
    <location>
        <begin position="164"/>
        <end position="289"/>
    </location>
</feature>
<gene>
    <name evidence="4" type="ORF">BVER_03951c</name>
</gene>
<dbReference type="EMBL" id="LFJJ01000164">
    <property type="protein sequence ID" value="KND59053.1"/>
    <property type="molecule type" value="Genomic_DNA"/>
</dbReference>
<feature type="transmembrane region" description="Helical" evidence="2">
    <location>
        <begin position="12"/>
        <end position="28"/>
    </location>
</feature>
<protein>
    <submittedName>
        <fullName evidence="4">Putative transmembrane protein</fullName>
    </submittedName>
</protein>
<name>A0A0L0M9L3_9BURK</name>